<comment type="caution">
    <text evidence="6">The sequence shown here is derived from an EMBL/GenBank/DDBJ whole genome shotgun (WGS) entry which is preliminary data.</text>
</comment>
<dbReference type="InterPro" id="IPR002893">
    <property type="entry name" value="Znf_MYND"/>
</dbReference>
<dbReference type="SUPFAM" id="SSF144232">
    <property type="entry name" value="HIT/MYND zinc finger-like"/>
    <property type="match status" value="1"/>
</dbReference>
<dbReference type="PROSITE" id="PS50865">
    <property type="entry name" value="ZF_MYND_2"/>
    <property type="match status" value="1"/>
</dbReference>
<organism evidence="6 7">
    <name type="scientific">Diatrype stigma</name>
    <dbReference type="NCBI Taxonomy" id="117547"/>
    <lineage>
        <taxon>Eukaryota</taxon>
        <taxon>Fungi</taxon>
        <taxon>Dikarya</taxon>
        <taxon>Ascomycota</taxon>
        <taxon>Pezizomycotina</taxon>
        <taxon>Sordariomycetes</taxon>
        <taxon>Xylariomycetidae</taxon>
        <taxon>Xylariales</taxon>
        <taxon>Diatrypaceae</taxon>
        <taxon>Diatrype</taxon>
    </lineage>
</organism>
<evidence type="ECO:0000256" key="1">
    <source>
        <dbReference type="ARBA" id="ARBA00022723"/>
    </source>
</evidence>
<dbReference type="PROSITE" id="PS01360">
    <property type="entry name" value="ZF_MYND_1"/>
    <property type="match status" value="1"/>
</dbReference>
<evidence type="ECO:0000256" key="3">
    <source>
        <dbReference type="ARBA" id="ARBA00022833"/>
    </source>
</evidence>
<accession>A0AAN9UTD3</accession>
<evidence type="ECO:0000256" key="4">
    <source>
        <dbReference type="PROSITE-ProRule" id="PRU00134"/>
    </source>
</evidence>
<evidence type="ECO:0000256" key="2">
    <source>
        <dbReference type="ARBA" id="ARBA00022771"/>
    </source>
</evidence>
<keyword evidence="3" id="KW-0862">Zinc</keyword>
<evidence type="ECO:0000313" key="7">
    <source>
        <dbReference type="Proteomes" id="UP001320420"/>
    </source>
</evidence>
<keyword evidence="7" id="KW-1185">Reference proteome</keyword>
<dbReference type="Gene3D" id="6.10.140.2220">
    <property type="match status" value="1"/>
</dbReference>
<reference evidence="6 7" key="1">
    <citation type="submission" date="2024-02" db="EMBL/GenBank/DDBJ databases">
        <title>De novo assembly and annotation of 12 fungi associated with fruit tree decline syndrome in Ontario, Canada.</title>
        <authorList>
            <person name="Sulman M."/>
            <person name="Ellouze W."/>
            <person name="Ilyukhin E."/>
        </authorList>
    </citation>
    <scope>NUCLEOTIDE SEQUENCE [LARGE SCALE GENOMIC DNA]</scope>
    <source>
        <strain evidence="6 7">M11/M66-122</strain>
    </source>
</reference>
<keyword evidence="1" id="KW-0479">Metal-binding</keyword>
<protein>
    <recommendedName>
        <fullName evidence="5">MYND-type domain-containing protein</fullName>
    </recommendedName>
</protein>
<dbReference type="EMBL" id="JAKJXP020000044">
    <property type="protein sequence ID" value="KAK7751885.1"/>
    <property type="molecule type" value="Genomic_DNA"/>
</dbReference>
<proteinExistence type="predicted"/>
<evidence type="ECO:0000313" key="6">
    <source>
        <dbReference type="EMBL" id="KAK7751885.1"/>
    </source>
</evidence>
<evidence type="ECO:0000259" key="5">
    <source>
        <dbReference type="PROSITE" id="PS50865"/>
    </source>
</evidence>
<dbReference type="Proteomes" id="UP001320420">
    <property type="component" value="Unassembled WGS sequence"/>
</dbReference>
<sequence>MPDLSDSALFPAFGELPPAVTALVGSGSDTTVTSAASTSSWVLLAQIKENMTITKPTLIVTDRTGVDFAVMFEDARVSLKGFRKGYTMVIPAARRTDKGEGKKAIVRIEEGGDAGVRVIPGSLEQVFELAKVADSDTVGQQCAACGKADGPLMKCTGCSTAAYCSKACQAKGWSDLGHKSNCKALKSIKEIWT</sequence>
<keyword evidence="2 4" id="KW-0863">Zinc-finger</keyword>
<dbReference type="GO" id="GO:0008270">
    <property type="term" value="F:zinc ion binding"/>
    <property type="evidence" value="ECO:0007669"/>
    <property type="project" value="UniProtKB-KW"/>
</dbReference>
<feature type="domain" description="MYND-type" evidence="5">
    <location>
        <begin position="142"/>
        <end position="182"/>
    </location>
</feature>
<dbReference type="Pfam" id="PF01753">
    <property type="entry name" value="zf-MYND"/>
    <property type="match status" value="1"/>
</dbReference>
<name>A0AAN9UTD3_9PEZI</name>
<dbReference type="AlphaFoldDB" id="A0AAN9UTD3"/>
<gene>
    <name evidence="6" type="ORF">SLS62_006186</name>
</gene>